<dbReference type="Pfam" id="PF00285">
    <property type="entry name" value="Citrate_synt"/>
    <property type="match status" value="1"/>
</dbReference>
<accession>A0A445CRB3</accession>
<comment type="caution">
    <text evidence="1">The sequence shown here is derived from an EMBL/GenBank/DDBJ whole genome shotgun (WGS) entry which is preliminary data.</text>
</comment>
<dbReference type="GO" id="GO:0046912">
    <property type="term" value="F:acyltransferase activity, acyl groups converted into alkyl on transfer"/>
    <property type="evidence" value="ECO:0007669"/>
    <property type="project" value="InterPro"/>
</dbReference>
<name>A0A445CRB3_ARAHY</name>
<dbReference type="PANTHER" id="PTHR11739">
    <property type="entry name" value="CITRATE SYNTHASE"/>
    <property type="match status" value="1"/>
</dbReference>
<dbReference type="GO" id="GO:0006099">
    <property type="term" value="P:tricarboxylic acid cycle"/>
    <property type="evidence" value="ECO:0007669"/>
    <property type="project" value="TreeGrafter"/>
</dbReference>
<organism evidence="1 2">
    <name type="scientific">Arachis hypogaea</name>
    <name type="common">Peanut</name>
    <dbReference type="NCBI Taxonomy" id="3818"/>
    <lineage>
        <taxon>Eukaryota</taxon>
        <taxon>Viridiplantae</taxon>
        <taxon>Streptophyta</taxon>
        <taxon>Embryophyta</taxon>
        <taxon>Tracheophyta</taxon>
        <taxon>Spermatophyta</taxon>
        <taxon>Magnoliopsida</taxon>
        <taxon>eudicotyledons</taxon>
        <taxon>Gunneridae</taxon>
        <taxon>Pentapetalae</taxon>
        <taxon>rosids</taxon>
        <taxon>fabids</taxon>
        <taxon>Fabales</taxon>
        <taxon>Fabaceae</taxon>
        <taxon>Papilionoideae</taxon>
        <taxon>50 kb inversion clade</taxon>
        <taxon>dalbergioids sensu lato</taxon>
        <taxon>Dalbergieae</taxon>
        <taxon>Pterocarpus clade</taxon>
        <taxon>Arachis</taxon>
    </lineage>
</organism>
<dbReference type="PANTHER" id="PTHR11739:SF8">
    <property type="entry name" value="CITRATE SYNTHASE, MITOCHONDRIAL"/>
    <property type="match status" value="1"/>
</dbReference>
<evidence type="ECO:0000313" key="2">
    <source>
        <dbReference type="Proteomes" id="UP000289738"/>
    </source>
</evidence>
<keyword evidence="2" id="KW-1185">Reference proteome</keyword>
<dbReference type="STRING" id="3818.A0A445CRB3"/>
<dbReference type="GO" id="GO:0005975">
    <property type="term" value="P:carbohydrate metabolic process"/>
    <property type="evidence" value="ECO:0007669"/>
    <property type="project" value="TreeGrafter"/>
</dbReference>
<dbReference type="Proteomes" id="UP000289738">
    <property type="component" value="Chromosome A06"/>
</dbReference>
<reference evidence="1 2" key="1">
    <citation type="submission" date="2019-01" db="EMBL/GenBank/DDBJ databases">
        <title>Sequencing of cultivated peanut Arachis hypogaea provides insights into genome evolution and oil improvement.</title>
        <authorList>
            <person name="Chen X."/>
        </authorList>
    </citation>
    <scope>NUCLEOTIDE SEQUENCE [LARGE SCALE GENOMIC DNA]</scope>
    <source>
        <strain evidence="2">cv. Fuhuasheng</strain>
        <tissue evidence="1">Leaves</tissue>
    </source>
</reference>
<protein>
    <submittedName>
        <fullName evidence="1">Uncharacterized protein</fullName>
    </submittedName>
</protein>
<sequence>MPPPVLAPLTLILRCRRKPAVDEAFAAAPFRFCKPLTPSVPLPSCLALEESRLSTHLKSPVIPGYGHGVLHKTDPRYTCQREFALKHLPKDPYFQLVIVYFLMSILFPRGVNEPTNVVTNLPNGEYLEKHFLV</sequence>
<proteinExistence type="predicted"/>
<dbReference type="Gene3D" id="1.10.230.10">
    <property type="entry name" value="Cytochrome P450-Terp, domain 2"/>
    <property type="match status" value="1"/>
</dbReference>
<dbReference type="InterPro" id="IPR016143">
    <property type="entry name" value="Citrate_synth-like_sm_a-sub"/>
</dbReference>
<dbReference type="GO" id="GO:0005759">
    <property type="term" value="C:mitochondrial matrix"/>
    <property type="evidence" value="ECO:0007669"/>
    <property type="project" value="TreeGrafter"/>
</dbReference>
<dbReference type="EMBL" id="SDMP01000006">
    <property type="protein sequence ID" value="RYR53447.1"/>
    <property type="molecule type" value="Genomic_DNA"/>
</dbReference>
<evidence type="ECO:0000313" key="1">
    <source>
        <dbReference type="EMBL" id="RYR53447.1"/>
    </source>
</evidence>
<gene>
    <name evidence="1" type="ORF">Ahy_A06g028566</name>
</gene>
<dbReference type="SUPFAM" id="SSF48256">
    <property type="entry name" value="Citrate synthase"/>
    <property type="match status" value="1"/>
</dbReference>
<dbReference type="InterPro" id="IPR036969">
    <property type="entry name" value="Citrate_synthase_sf"/>
</dbReference>
<dbReference type="AlphaFoldDB" id="A0A445CRB3"/>
<dbReference type="InterPro" id="IPR002020">
    <property type="entry name" value="Citrate_synthase"/>
</dbReference>